<feature type="transmembrane region" description="Helical" evidence="5">
    <location>
        <begin position="147"/>
        <end position="165"/>
    </location>
</feature>
<accession>A0A1E2VC82</accession>
<feature type="coiled-coil region" evidence="4">
    <location>
        <begin position="294"/>
        <end position="346"/>
    </location>
</feature>
<proteinExistence type="predicted"/>
<keyword evidence="2 3" id="KW-0807">Transducer</keyword>
<comment type="caution">
    <text evidence="8">The sequence shown here is derived from an EMBL/GenBank/DDBJ whole genome shotgun (WGS) entry which is preliminary data.</text>
</comment>
<dbReference type="SUPFAM" id="SSF58104">
    <property type="entry name" value="Methyl-accepting chemotaxis protein (MCP) signaling domain"/>
    <property type="match status" value="1"/>
</dbReference>
<evidence type="ECO:0000313" key="8">
    <source>
        <dbReference type="EMBL" id="ODC04591.1"/>
    </source>
</evidence>
<evidence type="ECO:0008006" key="10">
    <source>
        <dbReference type="Google" id="ProtNLM"/>
    </source>
</evidence>
<keyword evidence="5" id="KW-0812">Transmembrane</keyword>
<feature type="domain" description="Methyl-accepting transducer" evidence="6">
    <location>
        <begin position="248"/>
        <end position="484"/>
    </location>
</feature>
<reference evidence="8 9" key="1">
    <citation type="submission" date="2016-08" db="EMBL/GenBank/DDBJ databases">
        <authorList>
            <person name="Seilhamer J.J."/>
        </authorList>
    </citation>
    <scope>NUCLEOTIDE SEQUENCE [LARGE SCALE GENOMIC DNA]</scope>
    <source>
        <strain evidence="8 9">PH27A</strain>
    </source>
</reference>
<evidence type="ECO:0000259" key="6">
    <source>
        <dbReference type="PROSITE" id="PS50111"/>
    </source>
</evidence>
<dbReference type="GO" id="GO:0016020">
    <property type="term" value="C:membrane"/>
    <property type="evidence" value="ECO:0007669"/>
    <property type="project" value="UniProtKB-SubCell"/>
</dbReference>
<evidence type="ECO:0000259" key="7">
    <source>
        <dbReference type="PROSITE" id="PS50112"/>
    </source>
</evidence>
<evidence type="ECO:0000256" key="2">
    <source>
        <dbReference type="ARBA" id="ARBA00023224"/>
    </source>
</evidence>
<keyword evidence="5" id="KW-1133">Transmembrane helix</keyword>
<gene>
    <name evidence="8" type="ORF">BFW38_14695</name>
</gene>
<dbReference type="Gene3D" id="1.10.287.950">
    <property type="entry name" value="Methyl-accepting chemotaxis protein"/>
    <property type="match status" value="1"/>
</dbReference>
<dbReference type="Proteomes" id="UP000094291">
    <property type="component" value="Unassembled WGS sequence"/>
</dbReference>
<dbReference type="GO" id="GO:0007165">
    <property type="term" value="P:signal transduction"/>
    <property type="evidence" value="ECO:0007669"/>
    <property type="project" value="UniProtKB-KW"/>
</dbReference>
<dbReference type="AlphaFoldDB" id="A0A1E2VC82"/>
<dbReference type="CDD" id="cd00130">
    <property type="entry name" value="PAS"/>
    <property type="match status" value="1"/>
</dbReference>
<dbReference type="InterPro" id="IPR013655">
    <property type="entry name" value="PAS_fold_3"/>
</dbReference>
<evidence type="ECO:0000256" key="3">
    <source>
        <dbReference type="PROSITE-ProRule" id="PRU00284"/>
    </source>
</evidence>
<dbReference type="RefSeq" id="WP_068999575.1">
    <property type="nucleotide sequence ID" value="NZ_MDTQ01000001.1"/>
</dbReference>
<dbReference type="PROSITE" id="PS50111">
    <property type="entry name" value="CHEMOTAXIS_TRANSDUC_2"/>
    <property type="match status" value="1"/>
</dbReference>
<dbReference type="InterPro" id="IPR035965">
    <property type="entry name" value="PAS-like_dom_sf"/>
</dbReference>
<dbReference type="Gene3D" id="3.30.450.20">
    <property type="entry name" value="PAS domain"/>
    <property type="match status" value="1"/>
</dbReference>
<dbReference type="GO" id="GO:0006935">
    <property type="term" value="P:chemotaxis"/>
    <property type="evidence" value="ECO:0007669"/>
    <property type="project" value="UniProtKB-ARBA"/>
</dbReference>
<feature type="transmembrane region" description="Helical" evidence="5">
    <location>
        <begin position="177"/>
        <end position="195"/>
    </location>
</feature>
<dbReference type="InterPro" id="IPR004089">
    <property type="entry name" value="MCPsignal_dom"/>
</dbReference>
<feature type="domain" description="PAS" evidence="7">
    <location>
        <begin position="25"/>
        <end position="60"/>
    </location>
</feature>
<evidence type="ECO:0000256" key="1">
    <source>
        <dbReference type="ARBA" id="ARBA00004370"/>
    </source>
</evidence>
<organism evidence="8 9">
    <name type="scientific">Terasakiispira papahanaumokuakeensis</name>
    <dbReference type="NCBI Taxonomy" id="197479"/>
    <lineage>
        <taxon>Bacteria</taxon>
        <taxon>Pseudomonadati</taxon>
        <taxon>Pseudomonadota</taxon>
        <taxon>Gammaproteobacteria</taxon>
        <taxon>Oceanospirillales</taxon>
        <taxon>Terasakiispira</taxon>
    </lineage>
</organism>
<keyword evidence="5" id="KW-0472">Membrane</keyword>
<protein>
    <recommendedName>
        <fullName evidence="10">Chemotaxis protein</fullName>
    </recommendedName>
</protein>
<evidence type="ECO:0000313" key="9">
    <source>
        <dbReference type="Proteomes" id="UP000094291"/>
    </source>
</evidence>
<evidence type="ECO:0000256" key="5">
    <source>
        <dbReference type="SAM" id="Phobius"/>
    </source>
</evidence>
<sequence>MKINHPVTDREQPLNQDDQLVSTTNLKGMTTYANQDFRRISGFSNDELVGRNHNIVRHPDMPPLAFADLWQRLKKDESWMGAVKNRCKNGDYYWVDAYISPIYENNQKVGYQSVRVQPSETLKRRADQVYSAINKGRQKAPKKRHSLMQMTLGALLLQSLLLVALPSLGWGVTAQSMAGGVLGLLAVGFIGWRLAPLQRLSRKAREVIDNPVTQQVYTGRMDELGELELALLMQHAQLRTVVGRVEDATHELGQVAQATDESVQSASADSQDQHHRLDHVVSAVSQLVSSIHEIEAQTQEIGQAMQTMNEQTQQGQQQIGSSVDIVERLSAQLAETSQGIEALKAEADSIGDDVRAIADIADQTNLLALNAAIEAARAGEAGRGFAVVADAVRQLAQDTQGVTETITGRIQGIQRQVEVAVEQMQTSRDEGTVSAEQIRATGDVLTTLTRAVDDVVVASERVASAIEQQASAGDEVSEHLESIRELAQAGLTRAEASSQSVAHLSQEVKRMQSLSRAFR</sequence>
<dbReference type="SMART" id="SM00283">
    <property type="entry name" value="MA"/>
    <property type="match status" value="1"/>
</dbReference>
<dbReference type="PANTHER" id="PTHR32089">
    <property type="entry name" value="METHYL-ACCEPTING CHEMOTAXIS PROTEIN MCPB"/>
    <property type="match status" value="1"/>
</dbReference>
<dbReference type="PANTHER" id="PTHR32089:SF112">
    <property type="entry name" value="LYSOZYME-LIKE PROTEIN-RELATED"/>
    <property type="match status" value="1"/>
</dbReference>
<keyword evidence="4" id="KW-0175">Coiled coil</keyword>
<dbReference type="EMBL" id="MDTQ01000001">
    <property type="protein sequence ID" value="ODC04591.1"/>
    <property type="molecule type" value="Genomic_DNA"/>
</dbReference>
<dbReference type="Pfam" id="PF08447">
    <property type="entry name" value="PAS_3"/>
    <property type="match status" value="1"/>
</dbReference>
<dbReference type="Pfam" id="PF00015">
    <property type="entry name" value="MCPsignal"/>
    <property type="match status" value="1"/>
</dbReference>
<dbReference type="PROSITE" id="PS50112">
    <property type="entry name" value="PAS"/>
    <property type="match status" value="1"/>
</dbReference>
<dbReference type="STRING" id="197479.BFW38_14695"/>
<dbReference type="InterPro" id="IPR000014">
    <property type="entry name" value="PAS"/>
</dbReference>
<name>A0A1E2VC82_9GAMM</name>
<evidence type="ECO:0000256" key="4">
    <source>
        <dbReference type="SAM" id="Coils"/>
    </source>
</evidence>
<dbReference type="OrthoDB" id="5675566at2"/>
<dbReference type="SUPFAM" id="SSF55785">
    <property type="entry name" value="PYP-like sensor domain (PAS domain)"/>
    <property type="match status" value="1"/>
</dbReference>
<comment type="subcellular location">
    <subcellularLocation>
        <location evidence="1">Membrane</location>
    </subcellularLocation>
</comment>
<keyword evidence="9" id="KW-1185">Reference proteome</keyword>
<dbReference type="NCBIfam" id="TIGR00229">
    <property type="entry name" value="sensory_box"/>
    <property type="match status" value="1"/>
</dbReference>